<evidence type="ECO:0000313" key="3">
    <source>
        <dbReference type="Proteomes" id="UP000073492"/>
    </source>
</evidence>
<feature type="non-terminal residue" evidence="2">
    <location>
        <position position="1"/>
    </location>
</feature>
<organism evidence="2 3">
    <name type="scientific">Pseudocercospora musae</name>
    <dbReference type="NCBI Taxonomy" id="113226"/>
    <lineage>
        <taxon>Eukaryota</taxon>
        <taxon>Fungi</taxon>
        <taxon>Dikarya</taxon>
        <taxon>Ascomycota</taxon>
        <taxon>Pezizomycotina</taxon>
        <taxon>Dothideomycetes</taxon>
        <taxon>Dothideomycetidae</taxon>
        <taxon>Mycosphaerellales</taxon>
        <taxon>Mycosphaerellaceae</taxon>
        <taxon>Pseudocercospora</taxon>
    </lineage>
</organism>
<protein>
    <submittedName>
        <fullName evidence="2">Uncharacterized protein</fullName>
    </submittedName>
</protein>
<evidence type="ECO:0000313" key="2">
    <source>
        <dbReference type="EMBL" id="KXS93364.1"/>
    </source>
</evidence>
<name>A0A139GT48_9PEZI</name>
<proteinExistence type="predicted"/>
<evidence type="ECO:0000256" key="1">
    <source>
        <dbReference type="SAM" id="Coils"/>
    </source>
</evidence>
<sequence length="223" mass="24425">VALAYNVMIQADVDLDPPPFLWAWEGACATVPTQLSRVSEVRRTIELPPVEPRPVRPTDTDHLSSSTAALRHGTAMCDADLAALRSQADTIAQYQRELTRIGDCISQAMAQKSTPSDLLPDDVKVIDDRIAATRLYIDSLSPGDCDRRADSEARLRKLEQEKAAAQHKSSRVLEDLETWQSLSKTASEKEMRTIEKSKNDVLTDVRNAIDKLGGLVGGIGVSS</sequence>
<gene>
    <name evidence="2" type="ORF">AC579_3241</name>
</gene>
<accession>A0A139GT48</accession>
<dbReference type="OrthoDB" id="10680591at2759"/>
<dbReference type="EMBL" id="LFZO01001539">
    <property type="protein sequence ID" value="KXS93364.1"/>
    <property type="molecule type" value="Genomic_DNA"/>
</dbReference>
<keyword evidence="3" id="KW-1185">Reference proteome</keyword>
<keyword evidence="1" id="KW-0175">Coiled coil</keyword>
<dbReference type="Proteomes" id="UP000073492">
    <property type="component" value="Unassembled WGS sequence"/>
</dbReference>
<feature type="coiled-coil region" evidence="1">
    <location>
        <begin position="148"/>
        <end position="175"/>
    </location>
</feature>
<comment type="caution">
    <text evidence="2">The sequence shown here is derived from an EMBL/GenBank/DDBJ whole genome shotgun (WGS) entry which is preliminary data.</text>
</comment>
<dbReference type="AlphaFoldDB" id="A0A139GT48"/>
<reference evidence="2 3" key="1">
    <citation type="submission" date="2015-07" db="EMBL/GenBank/DDBJ databases">
        <title>Comparative genomics of the Sigatoka disease complex on banana suggests a link between parallel evolutionary changes in Pseudocercospora fijiensis and Pseudocercospora eumusae and increased virulence on the banana host.</title>
        <authorList>
            <person name="Chang T.-C."/>
            <person name="Salvucci A."/>
            <person name="Crous P.W."/>
            <person name="Stergiopoulos I."/>
        </authorList>
    </citation>
    <scope>NUCLEOTIDE SEQUENCE [LARGE SCALE GENOMIC DNA]</scope>
    <source>
        <strain evidence="2 3">CBS 116634</strain>
    </source>
</reference>